<dbReference type="PROSITE" id="PS50873">
    <property type="entry name" value="PEROXIDASE_4"/>
    <property type="match status" value="1"/>
</dbReference>
<dbReference type="GO" id="GO:0004601">
    <property type="term" value="F:peroxidase activity"/>
    <property type="evidence" value="ECO:0007669"/>
    <property type="project" value="UniProtKB-KW"/>
</dbReference>
<feature type="domain" description="Plant heme peroxidase family profile" evidence="6">
    <location>
        <begin position="97"/>
        <end position="236"/>
    </location>
</feature>
<feature type="non-terminal residue" evidence="7">
    <location>
        <position position="466"/>
    </location>
</feature>
<evidence type="ECO:0000313" key="8">
    <source>
        <dbReference type="Proteomes" id="UP000799776"/>
    </source>
</evidence>
<reference evidence="7" key="1">
    <citation type="journal article" date="2020" name="Stud. Mycol.">
        <title>101 Dothideomycetes genomes: a test case for predicting lifestyles and emergence of pathogens.</title>
        <authorList>
            <person name="Haridas S."/>
            <person name="Albert R."/>
            <person name="Binder M."/>
            <person name="Bloem J."/>
            <person name="Labutti K."/>
            <person name="Salamov A."/>
            <person name="Andreopoulos B."/>
            <person name="Baker S."/>
            <person name="Barry K."/>
            <person name="Bills G."/>
            <person name="Bluhm B."/>
            <person name="Cannon C."/>
            <person name="Castanera R."/>
            <person name="Culley D."/>
            <person name="Daum C."/>
            <person name="Ezra D."/>
            <person name="Gonzalez J."/>
            <person name="Henrissat B."/>
            <person name="Kuo A."/>
            <person name="Liang C."/>
            <person name="Lipzen A."/>
            <person name="Lutzoni F."/>
            <person name="Magnuson J."/>
            <person name="Mondo S."/>
            <person name="Nolan M."/>
            <person name="Ohm R."/>
            <person name="Pangilinan J."/>
            <person name="Park H.-J."/>
            <person name="Ramirez L."/>
            <person name="Alfaro M."/>
            <person name="Sun H."/>
            <person name="Tritt A."/>
            <person name="Yoshinaga Y."/>
            <person name="Zwiers L.-H."/>
            <person name="Turgeon B."/>
            <person name="Goodwin S."/>
            <person name="Spatafora J."/>
            <person name="Crous P."/>
            <person name="Grigoriev I."/>
        </authorList>
    </citation>
    <scope>NUCLEOTIDE SEQUENCE</scope>
    <source>
        <strain evidence="7">CBS 121410</strain>
    </source>
</reference>
<keyword evidence="2" id="KW-0479">Metal-binding</keyword>
<feature type="non-terminal residue" evidence="7">
    <location>
        <position position="1"/>
    </location>
</feature>
<dbReference type="GO" id="GO:0042744">
    <property type="term" value="P:hydrogen peroxide catabolic process"/>
    <property type="evidence" value="ECO:0007669"/>
    <property type="project" value="TreeGrafter"/>
</dbReference>
<keyword evidence="2" id="KW-0349">Heme</keyword>
<dbReference type="AlphaFoldDB" id="A0A9P4HRC0"/>
<dbReference type="GO" id="GO:0034599">
    <property type="term" value="P:cellular response to oxidative stress"/>
    <property type="evidence" value="ECO:0007669"/>
    <property type="project" value="InterPro"/>
</dbReference>
<dbReference type="OrthoDB" id="5985073at2759"/>
<evidence type="ECO:0000256" key="2">
    <source>
        <dbReference type="ARBA" id="ARBA00022617"/>
    </source>
</evidence>
<dbReference type="EC" id="1.11.1.-" evidence="5"/>
<protein>
    <recommendedName>
        <fullName evidence="5">Peroxidase</fullName>
        <ecNumber evidence="5">1.11.1.-</ecNumber>
    </recommendedName>
</protein>
<dbReference type="InterPro" id="IPR010255">
    <property type="entry name" value="Haem_peroxidase_sf"/>
</dbReference>
<dbReference type="SUPFAM" id="SSF48113">
    <property type="entry name" value="Heme-dependent peroxidases"/>
    <property type="match status" value="1"/>
</dbReference>
<dbReference type="Gene3D" id="1.10.520.10">
    <property type="match status" value="1"/>
</dbReference>
<dbReference type="InterPro" id="IPR044831">
    <property type="entry name" value="Ccp1-like"/>
</dbReference>
<sequence length="466" mass="49858">LTHRLEHLLVDTDGAYRSGLKDAITPCSNYVNGPQTMGRQTSAQWVRVAFHDFITARVAEGTGGLDASIGFETWRDENVGTAFNDTFGFLAEFVDEVTSMADLLALSVVLSYANCGYLLLPFAGGRIDATEAGPPGVPQPQSSLDDTLQFFANAGFNGSEAIALTACGHGIGHVHHSGFPNVVPESAVTPDNTQGGINLDSTPHYSDNNVVLEYLGGYGQCGGPLVTSSNVTVRSDLRLYESDGNYTMQYLGSDFQKFANVCGDVLERMINTVPKDVTLTDPINVQNVKLVNATFDTEYGEYFSPTKRFYGSFLQNQGPYTLTISAPNGYTNTTTLTTPAGTGSSIFGTSTWYPFAFDIPPGSGPPTTLCIDNATGATIHTQTLQSRLFFVPRQSGTITDPTSNRILYTMISAALLKTSAVSADAAVLEATVHVPTPQQGTLAPKIVAYTVPMAFAAEAGDYWIYN</sequence>
<keyword evidence="8" id="KW-1185">Reference proteome</keyword>
<evidence type="ECO:0000256" key="1">
    <source>
        <dbReference type="ARBA" id="ARBA00022559"/>
    </source>
</evidence>
<dbReference type="GO" id="GO:0000302">
    <property type="term" value="P:response to reactive oxygen species"/>
    <property type="evidence" value="ECO:0007669"/>
    <property type="project" value="TreeGrafter"/>
</dbReference>
<evidence type="ECO:0000313" key="7">
    <source>
        <dbReference type="EMBL" id="KAF2085263.1"/>
    </source>
</evidence>
<keyword evidence="2" id="KW-0408">Iron</keyword>
<dbReference type="Proteomes" id="UP000799776">
    <property type="component" value="Unassembled WGS sequence"/>
</dbReference>
<dbReference type="PANTHER" id="PTHR31356:SF53">
    <property type="entry name" value="HEME PEROXIDASE"/>
    <property type="match status" value="1"/>
</dbReference>
<name>A0A9P4HRC0_9PEZI</name>
<dbReference type="Pfam" id="PF00141">
    <property type="entry name" value="peroxidase"/>
    <property type="match status" value="1"/>
</dbReference>
<comment type="caution">
    <text evidence="7">The sequence shown here is derived from an EMBL/GenBank/DDBJ whole genome shotgun (WGS) entry which is preliminary data.</text>
</comment>
<dbReference type="PANTHER" id="PTHR31356">
    <property type="entry name" value="THYLAKOID LUMENAL 29 KDA PROTEIN, CHLOROPLASTIC-RELATED"/>
    <property type="match status" value="1"/>
</dbReference>
<dbReference type="GO" id="GO:0020037">
    <property type="term" value="F:heme binding"/>
    <property type="evidence" value="ECO:0007669"/>
    <property type="project" value="UniProtKB-UniRule"/>
</dbReference>
<evidence type="ECO:0000259" key="6">
    <source>
        <dbReference type="PROSITE" id="PS50873"/>
    </source>
</evidence>
<dbReference type="Gene3D" id="1.10.420.10">
    <property type="entry name" value="Peroxidase, domain 2"/>
    <property type="match status" value="1"/>
</dbReference>
<evidence type="ECO:0000256" key="5">
    <source>
        <dbReference type="RuleBase" id="RU363051"/>
    </source>
</evidence>
<proteinExistence type="inferred from homology"/>
<gene>
    <name evidence="7" type="ORF">K490DRAFT_7397</name>
</gene>
<comment type="similarity">
    <text evidence="4">Belongs to the peroxidase family.</text>
</comment>
<organism evidence="7 8">
    <name type="scientific">Saccharata proteae CBS 121410</name>
    <dbReference type="NCBI Taxonomy" id="1314787"/>
    <lineage>
        <taxon>Eukaryota</taxon>
        <taxon>Fungi</taxon>
        <taxon>Dikarya</taxon>
        <taxon>Ascomycota</taxon>
        <taxon>Pezizomycotina</taxon>
        <taxon>Dothideomycetes</taxon>
        <taxon>Dothideomycetes incertae sedis</taxon>
        <taxon>Botryosphaeriales</taxon>
        <taxon>Saccharataceae</taxon>
        <taxon>Saccharata</taxon>
    </lineage>
</organism>
<keyword evidence="1 5" id="KW-0575">Peroxidase</keyword>
<dbReference type="GO" id="GO:0046872">
    <property type="term" value="F:metal ion binding"/>
    <property type="evidence" value="ECO:0007669"/>
    <property type="project" value="UniProtKB-UniRule"/>
</dbReference>
<accession>A0A9P4HRC0</accession>
<keyword evidence="3 5" id="KW-0560">Oxidoreductase</keyword>
<dbReference type="EMBL" id="ML978732">
    <property type="protein sequence ID" value="KAF2085263.1"/>
    <property type="molecule type" value="Genomic_DNA"/>
</dbReference>
<evidence type="ECO:0000256" key="3">
    <source>
        <dbReference type="ARBA" id="ARBA00023002"/>
    </source>
</evidence>
<dbReference type="InterPro" id="IPR002016">
    <property type="entry name" value="Haem_peroxidase"/>
</dbReference>
<evidence type="ECO:0000256" key="4">
    <source>
        <dbReference type="RuleBase" id="RU004241"/>
    </source>
</evidence>